<evidence type="ECO:0000256" key="1">
    <source>
        <dbReference type="SAM" id="MobiDB-lite"/>
    </source>
</evidence>
<keyword evidence="3" id="KW-1185">Reference proteome</keyword>
<evidence type="ECO:0000313" key="2">
    <source>
        <dbReference type="EMBL" id="TQN31119.1"/>
    </source>
</evidence>
<feature type="region of interest" description="Disordered" evidence="1">
    <location>
        <begin position="1"/>
        <end position="60"/>
    </location>
</feature>
<sequence>MGVLASCSPGDAPVGEESPEPAETMTDPPEEFREGFETQSGLTLPSDAENPEIEGTRLEGERPYYELRFATTRGGAEVFCTADNLGTYRGGGGPTDEEYELFSVREDVEDIEMIVECTGAHPSDGRVDREALVVLPEEGLADPGGEPDAEDAAVVYAYTVELPNR</sequence>
<reference evidence="2 3" key="1">
    <citation type="submission" date="2019-06" db="EMBL/GenBank/DDBJ databases">
        <title>Sequencing the genomes of 1000 actinobacteria strains.</title>
        <authorList>
            <person name="Klenk H.-P."/>
        </authorList>
    </citation>
    <scope>NUCLEOTIDE SEQUENCE [LARGE SCALE GENOMIC DNA]</scope>
    <source>
        <strain evidence="2 3">DSM 45015</strain>
    </source>
</reference>
<comment type="caution">
    <text evidence="2">The sequence shown here is derived from an EMBL/GenBank/DDBJ whole genome shotgun (WGS) entry which is preliminary data.</text>
</comment>
<dbReference type="AlphaFoldDB" id="A0A543NH37"/>
<gene>
    <name evidence="2" type="ORF">FHX37_1009</name>
</gene>
<name>A0A543NH37_9ACTN</name>
<dbReference type="EMBL" id="VFQC01000001">
    <property type="protein sequence ID" value="TQN31119.1"/>
    <property type="molecule type" value="Genomic_DNA"/>
</dbReference>
<dbReference type="Proteomes" id="UP000317422">
    <property type="component" value="Unassembled WGS sequence"/>
</dbReference>
<evidence type="ECO:0000313" key="3">
    <source>
        <dbReference type="Proteomes" id="UP000317422"/>
    </source>
</evidence>
<protein>
    <submittedName>
        <fullName evidence="2">Uncharacterized protein</fullName>
    </submittedName>
</protein>
<accession>A0A543NH37</accession>
<proteinExistence type="predicted"/>
<organism evidence="2 3">
    <name type="scientific">Haloactinospora alba</name>
    <dbReference type="NCBI Taxonomy" id="405555"/>
    <lineage>
        <taxon>Bacteria</taxon>
        <taxon>Bacillati</taxon>
        <taxon>Actinomycetota</taxon>
        <taxon>Actinomycetes</taxon>
        <taxon>Streptosporangiales</taxon>
        <taxon>Nocardiopsidaceae</taxon>
        <taxon>Haloactinospora</taxon>
    </lineage>
</organism>